<name>A0A8J8T4J3_HALGN</name>
<comment type="caution">
    <text evidence="1">The sequence shown here is derived from an EMBL/GenBank/DDBJ whole genome shotgun (WGS) entry which is preliminary data.</text>
</comment>
<sequence>MGCTQLKERQSKASIIKMVVLDHPAPKKIQVEKTHALGKLMSKYLIANIFGYAFGLRRCLKFHHKCSKFFRKTLLQQLAILRQFVSSDESHYVSEPKDLCNKLQWDKFKGKKLVLNCSKLYPKSQIKKVWKKELNIDAISFDQGYSDFLEVKSLFIGLKNPRKLIIEIEFGYRKMLEDIGRMVLGQERVEIRIDAGKFNPLNPDRVGYIIKIDQTVVRTINFSEISKKKDAAWIDRIQQMAIACNQKLKVVMQIHHLDSEKFKSFEDLKVENKALQFETISYYGEKHYYFDSDEEGNEQVDPIDEIVQFFETANKYANYKSKQKAMAFVDNEPQLMILSQRIKIPF</sequence>
<dbReference type="AlphaFoldDB" id="A0A8J8T4J3"/>
<evidence type="ECO:0000313" key="2">
    <source>
        <dbReference type="Proteomes" id="UP000785679"/>
    </source>
</evidence>
<keyword evidence="2" id="KW-1185">Reference proteome</keyword>
<proteinExistence type="predicted"/>
<dbReference type="EMBL" id="RRYP01006326">
    <property type="protein sequence ID" value="TNV81291.1"/>
    <property type="molecule type" value="Genomic_DNA"/>
</dbReference>
<accession>A0A8J8T4J3</accession>
<reference evidence="1" key="1">
    <citation type="submission" date="2019-06" db="EMBL/GenBank/DDBJ databases">
        <authorList>
            <person name="Zheng W."/>
        </authorList>
    </citation>
    <scope>NUCLEOTIDE SEQUENCE</scope>
    <source>
        <strain evidence="1">QDHG01</strain>
    </source>
</reference>
<evidence type="ECO:0000313" key="1">
    <source>
        <dbReference type="EMBL" id="TNV81291.1"/>
    </source>
</evidence>
<gene>
    <name evidence="1" type="ORF">FGO68_gene4187</name>
</gene>
<organism evidence="1 2">
    <name type="scientific">Halteria grandinella</name>
    <dbReference type="NCBI Taxonomy" id="5974"/>
    <lineage>
        <taxon>Eukaryota</taxon>
        <taxon>Sar</taxon>
        <taxon>Alveolata</taxon>
        <taxon>Ciliophora</taxon>
        <taxon>Intramacronucleata</taxon>
        <taxon>Spirotrichea</taxon>
        <taxon>Stichotrichia</taxon>
        <taxon>Sporadotrichida</taxon>
        <taxon>Halteriidae</taxon>
        <taxon>Halteria</taxon>
    </lineage>
</organism>
<dbReference type="Proteomes" id="UP000785679">
    <property type="component" value="Unassembled WGS sequence"/>
</dbReference>
<protein>
    <submittedName>
        <fullName evidence="1">Uncharacterized protein</fullName>
    </submittedName>
</protein>